<comment type="similarity">
    <text evidence="1 7">Belongs to the succinate/malate CoA ligase beta subunit family.</text>
</comment>
<organism evidence="10 11">
    <name type="scientific">Limnoglobus roseus</name>
    <dbReference type="NCBI Taxonomy" id="2598579"/>
    <lineage>
        <taxon>Bacteria</taxon>
        <taxon>Pseudomonadati</taxon>
        <taxon>Planctomycetota</taxon>
        <taxon>Planctomycetia</taxon>
        <taxon>Gemmatales</taxon>
        <taxon>Gemmataceae</taxon>
        <taxon>Limnoglobus</taxon>
    </lineage>
</organism>
<comment type="pathway">
    <text evidence="7">Carbohydrate metabolism; tricarboxylic acid cycle; succinate from succinyl-CoA (ligase route): step 1/1.</text>
</comment>
<name>A0A5C1AC88_9BACT</name>
<feature type="domain" description="ATP-grasp fold succinyl-CoA synthetase-type" evidence="9">
    <location>
        <begin position="2"/>
        <end position="212"/>
    </location>
</feature>
<dbReference type="EC" id="6.2.1.5" evidence="7"/>
<keyword evidence="5 7" id="KW-0547">Nucleotide-binding</keyword>
<keyword evidence="3 7" id="KW-0436">Ligase</keyword>
<dbReference type="GO" id="GO:0006099">
    <property type="term" value="P:tricarboxylic acid cycle"/>
    <property type="evidence" value="ECO:0007669"/>
    <property type="project" value="UniProtKB-UniRule"/>
</dbReference>
<keyword evidence="6 7" id="KW-0460">Magnesium</keyword>
<dbReference type="GO" id="GO:0005524">
    <property type="term" value="F:ATP binding"/>
    <property type="evidence" value="ECO:0007669"/>
    <property type="project" value="UniProtKB-UniRule"/>
</dbReference>
<dbReference type="InterPro" id="IPR013650">
    <property type="entry name" value="ATP-grasp_succ-CoA_synth-type"/>
</dbReference>
<comment type="catalytic activity">
    <reaction evidence="7">
        <text>GTP + succinate + CoA = succinyl-CoA + GDP + phosphate</text>
        <dbReference type="Rhea" id="RHEA:22120"/>
        <dbReference type="ChEBI" id="CHEBI:30031"/>
        <dbReference type="ChEBI" id="CHEBI:37565"/>
        <dbReference type="ChEBI" id="CHEBI:43474"/>
        <dbReference type="ChEBI" id="CHEBI:57287"/>
        <dbReference type="ChEBI" id="CHEBI:57292"/>
        <dbReference type="ChEBI" id="CHEBI:58189"/>
    </reaction>
</comment>
<evidence type="ECO:0000256" key="6">
    <source>
        <dbReference type="ARBA" id="ARBA00022842"/>
    </source>
</evidence>
<dbReference type="Pfam" id="PF00549">
    <property type="entry name" value="Ligase_CoA"/>
    <property type="match status" value="1"/>
</dbReference>
<feature type="binding site" evidence="7">
    <location>
        <position position="47"/>
    </location>
    <ligand>
        <name>ATP</name>
        <dbReference type="ChEBI" id="CHEBI:30616"/>
    </ligand>
</feature>
<keyword evidence="2 7" id="KW-0816">Tricarboxylic acid cycle</keyword>
<keyword evidence="11" id="KW-1185">Reference proteome</keyword>
<accession>A0A5C1AC88</accession>
<dbReference type="AlphaFoldDB" id="A0A5C1AC88"/>
<dbReference type="PANTHER" id="PTHR11815">
    <property type="entry name" value="SUCCINYL-COA SYNTHETASE BETA CHAIN"/>
    <property type="match status" value="1"/>
</dbReference>
<keyword evidence="4 7" id="KW-0479">Metal-binding</keyword>
<dbReference type="HAMAP" id="MF_00558">
    <property type="entry name" value="Succ_CoA_beta"/>
    <property type="match status" value="1"/>
</dbReference>
<dbReference type="SUPFAM" id="SSF52210">
    <property type="entry name" value="Succinyl-CoA synthetase domains"/>
    <property type="match status" value="1"/>
</dbReference>
<dbReference type="InterPro" id="IPR017866">
    <property type="entry name" value="Succ-CoA_synthase_bsu_CS"/>
</dbReference>
<gene>
    <name evidence="7" type="primary">sucC</name>
    <name evidence="10" type="ORF">PX52LOC_01597</name>
</gene>
<dbReference type="InterPro" id="IPR016102">
    <property type="entry name" value="Succinyl-CoA_synth-like"/>
</dbReference>
<dbReference type="InterPro" id="IPR005809">
    <property type="entry name" value="Succ_CoA_ligase-like_bsu"/>
</dbReference>
<dbReference type="NCBIfam" id="TIGR01016">
    <property type="entry name" value="sucCoAbeta"/>
    <property type="match status" value="1"/>
</dbReference>
<evidence type="ECO:0000256" key="1">
    <source>
        <dbReference type="ARBA" id="ARBA00009182"/>
    </source>
</evidence>
<comment type="function">
    <text evidence="7">Succinyl-CoA synthetase functions in the citric acid cycle (TCA), coupling the hydrolysis of succinyl-CoA to the synthesis of either ATP or GTP and thus represents the only step of substrate-level phosphorylation in the TCA. The beta subunit provides nucleotide specificity of the enzyme and binds the substrate succinate, while the binding sites for coenzyme A and phosphate are found in the alpha subunit.</text>
</comment>
<dbReference type="GO" id="GO:0042709">
    <property type="term" value="C:succinate-CoA ligase complex"/>
    <property type="evidence" value="ECO:0007669"/>
    <property type="project" value="TreeGrafter"/>
</dbReference>
<evidence type="ECO:0000259" key="8">
    <source>
        <dbReference type="Pfam" id="PF00549"/>
    </source>
</evidence>
<dbReference type="NCBIfam" id="NF001913">
    <property type="entry name" value="PRK00696.1"/>
    <property type="match status" value="1"/>
</dbReference>
<dbReference type="Gene3D" id="3.30.1490.20">
    <property type="entry name" value="ATP-grasp fold, A domain"/>
    <property type="match status" value="1"/>
</dbReference>
<protein>
    <recommendedName>
        <fullName evidence="7">Succinate--CoA ligase [ADP-forming] subunit beta</fullName>
        <ecNumber evidence="7">6.2.1.5</ecNumber>
    </recommendedName>
    <alternativeName>
        <fullName evidence="7">Succinyl-CoA synthetase subunit beta</fullName>
        <shortName evidence="7">SCS-beta</shortName>
    </alternativeName>
</protein>
<dbReference type="PROSITE" id="PS01217">
    <property type="entry name" value="SUCCINYL_COA_LIG_3"/>
    <property type="match status" value="1"/>
</dbReference>
<feature type="binding site" evidence="7">
    <location>
        <position position="223"/>
    </location>
    <ligand>
        <name>Mg(2+)</name>
        <dbReference type="ChEBI" id="CHEBI:18420"/>
    </ligand>
</feature>
<comment type="subunit">
    <text evidence="7">Heterotetramer of two alpha and two beta subunits.</text>
</comment>
<keyword evidence="7" id="KW-0067">ATP-binding</keyword>
<dbReference type="Gene3D" id="3.40.50.261">
    <property type="entry name" value="Succinyl-CoA synthetase domains"/>
    <property type="match status" value="1"/>
</dbReference>
<evidence type="ECO:0000256" key="3">
    <source>
        <dbReference type="ARBA" id="ARBA00022598"/>
    </source>
</evidence>
<proteinExistence type="inferred from homology"/>
<feature type="binding site" evidence="7">
    <location>
        <position position="117"/>
    </location>
    <ligand>
        <name>ATP</name>
        <dbReference type="ChEBI" id="CHEBI:30616"/>
    </ligand>
</feature>
<dbReference type="InterPro" id="IPR013815">
    <property type="entry name" value="ATP_grasp_subdomain_1"/>
</dbReference>
<evidence type="ECO:0000259" key="9">
    <source>
        <dbReference type="Pfam" id="PF08442"/>
    </source>
</evidence>
<dbReference type="FunFam" id="3.40.50.261:FF:000001">
    <property type="entry name" value="Succinate--CoA ligase [ADP-forming] subunit beta"/>
    <property type="match status" value="1"/>
</dbReference>
<dbReference type="GO" id="GO:0005829">
    <property type="term" value="C:cytosol"/>
    <property type="evidence" value="ECO:0007669"/>
    <property type="project" value="TreeGrafter"/>
</dbReference>
<dbReference type="EMBL" id="CP042425">
    <property type="protein sequence ID" value="QEL14704.1"/>
    <property type="molecule type" value="Genomic_DNA"/>
</dbReference>
<dbReference type="OrthoDB" id="9802602at2"/>
<dbReference type="FunFam" id="3.30.470.20:FF:000002">
    <property type="entry name" value="Succinate--CoA ligase [ADP-forming] subunit beta"/>
    <property type="match status" value="1"/>
</dbReference>
<reference evidence="11" key="1">
    <citation type="submission" date="2019-08" db="EMBL/GenBank/DDBJ databases">
        <title>Limnoglobus roseus gen. nov., sp. nov., a novel freshwater planctomycete with a giant genome from the family Gemmataceae.</title>
        <authorList>
            <person name="Kulichevskaya I.S."/>
            <person name="Naumoff D.G."/>
            <person name="Miroshnikov K."/>
            <person name="Ivanova A."/>
            <person name="Philippov D.A."/>
            <person name="Hakobyan A."/>
            <person name="Rijpstra I.C."/>
            <person name="Sinninghe Damste J.S."/>
            <person name="Liesack W."/>
            <person name="Dedysh S.N."/>
        </authorList>
    </citation>
    <scope>NUCLEOTIDE SEQUENCE [LARGE SCALE GENOMIC DNA]</scope>
    <source>
        <strain evidence="11">PX52</strain>
    </source>
</reference>
<feature type="binding site" evidence="7">
    <location>
        <begin position="54"/>
        <end position="56"/>
    </location>
    <ligand>
        <name>ATP</name>
        <dbReference type="ChEBI" id="CHEBI:30616"/>
    </ligand>
</feature>
<evidence type="ECO:0000313" key="10">
    <source>
        <dbReference type="EMBL" id="QEL14704.1"/>
    </source>
</evidence>
<dbReference type="InterPro" id="IPR005811">
    <property type="entry name" value="SUCC_ACL_C"/>
</dbReference>
<dbReference type="Pfam" id="PF08442">
    <property type="entry name" value="ATP-grasp_2"/>
    <property type="match status" value="1"/>
</dbReference>
<feature type="binding site" evidence="7">
    <location>
        <begin position="331"/>
        <end position="333"/>
    </location>
    <ligand>
        <name>substrate</name>
        <note>ligand shared with subunit alpha</note>
    </ligand>
</feature>
<dbReference type="PIRSF" id="PIRSF001554">
    <property type="entry name" value="SucCS_beta"/>
    <property type="match status" value="1"/>
</dbReference>
<feature type="binding site" evidence="7">
    <location>
        <position position="112"/>
    </location>
    <ligand>
        <name>ATP</name>
        <dbReference type="ChEBI" id="CHEBI:30616"/>
    </ligand>
</feature>
<dbReference type="UniPathway" id="UPA00223">
    <property type="reaction ID" value="UER00999"/>
</dbReference>
<comment type="caution">
    <text evidence="7">Lacks conserved residue(s) required for the propagation of feature annotation.</text>
</comment>
<feature type="domain" description="ATP-citrate synthase/succinyl-CoA ligase C-terminal" evidence="8">
    <location>
        <begin position="272"/>
        <end position="369"/>
    </location>
</feature>
<dbReference type="PANTHER" id="PTHR11815:SF10">
    <property type="entry name" value="SUCCINATE--COA LIGASE [GDP-FORMING] SUBUNIT BETA, MITOCHONDRIAL"/>
    <property type="match status" value="1"/>
</dbReference>
<dbReference type="Gene3D" id="3.30.470.20">
    <property type="entry name" value="ATP-grasp fold, B domain"/>
    <property type="match status" value="1"/>
</dbReference>
<evidence type="ECO:0000256" key="5">
    <source>
        <dbReference type="ARBA" id="ARBA00022741"/>
    </source>
</evidence>
<feature type="binding site" evidence="7">
    <location>
        <position position="209"/>
    </location>
    <ligand>
        <name>Mg(2+)</name>
        <dbReference type="ChEBI" id="CHEBI:18420"/>
    </ligand>
</feature>
<dbReference type="GO" id="GO:0004775">
    <property type="term" value="F:succinate-CoA ligase (ADP-forming) activity"/>
    <property type="evidence" value="ECO:0007669"/>
    <property type="project" value="UniProtKB-UniRule"/>
</dbReference>
<dbReference type="GO" id="GO:0004776">
    <property type="term" value="F:succinate-CoA ligase (GDP-forming) activity"/>
    <property type="evidence" value="ECO:0007669"/>
    <property type="project" value="RHEA"/>
</dbReference>
<dbReference type="Proteomes" id="UP000324974">
    <property type="component" value="Chromosome"/>
</dbReference>
<comment type="catalytic activity">
    <reaction evidence="7">
        <text>succinate + ATP + CoA = succinyl-CoA + ADP + phosphate</text>
        <dbReference type="Rhea" id="RHEA:17661"/>
        <dbReference type="ChEBI" id="CHEBI:30031"/>
        <dbReference type="ChEBI" id="CHEBI:30616"/>
        <dbReference type="ChEBI" id="CHEBI:43474"/>
        <dbReference type="ChEBI" id="CHEBI:57287"/>
        <dbReference type="ChEBI" id="CHEBI:57292"/>
        <dbReference type="ChEBI" id="CHEBI:456216"/>
        <dbReference type="EC" id="6.2.1.5"/>
    </reaction>
</comment>
<evidence type="ECO:0000313" key="11">
    <source>
        <dbReference type="Proteomes" id="UP000324974"/>
    </source>
</evidence>
<dbReference type="RefSeq" id="WP_149109579.1">
    <property type="nucleotide sequence ID" value="NZ_CP042425.1"/>
</dbReference>
<evidence type="ECO:0000256" key="4">
    <source>
        <dbReference type="ARBA" id="ARBA00022723"/>
    </source>
</evidence>
<dbReference type="KEGG" id="lrs:PX52LOC_01597"/>
<feature type="binding site" evidence="7">
    <location>
        <position position="274"/>
    </location>
    <ligand>
        <name>substrate</name>
        <note>ligand shared with subunit alpha</note>
    </ligand>
</feature>
<dbReference type="GO" id="GO:0000287">
    <property type="term" value="F:magnesium ion binding"/>
    <property type="evidence" value="ECO:0007669"/>
    <property type="project" value="UniProtKB-UniRule"/>
</dbReference>
<evidence type="ECO:0000256" key="2">
    <source>
        <dbReference type="ARBA" id="ARBA00022532"/>
    </source>
</evidence>
<comment type="cofactor">
    <cofactor evidence="7">
        <name>Mg(2+)</name>
        <dbReference type="ChEBI" id="CHEBI:18420"/>
    </cofactor>
    <text evidence="7">Binds 1 Mg(2+) ion per subunit.</text>
</comment>
<dbReference type="GO" id="GO:0006104">
    <property type="term" value="P:succinyl-CoA metabolic process"/>
    <property type="evidence" value="ECO:0007669"/>
    <property type="project" value="TreeGrafter"/>
</dbReference>
<dbReference type="SUPFAM" id="SSF56059">
    <property type="entry name" value="Glutathione synthetase ATP-binding domain-like"/>
    <property type="match status" value="1"/>
</dbReference>
<evidence type="ECO:0000256" key="7">
    <source>
        <dbReference type="HAMAP-Rule" id="MF_00558"/>
    </source>
</evidence>
<sequence>MKVHEYQAKELLAAQGAPVPKHIVCKTPDEVAAAFDQLSNGGGAMVKAQIHAGGRGAGELLGHSEKMGGVKFASNRDKAKAIAELMLKFPLKTLQTGSEGQKISTLIVQADAEPAKEYYVGMVLDRAIGLPILMASTAGGMDIEKVAHDTPEKILKVPVSPETGLLPFQAQKLAFDLGFTNEQIGPVVKIMMALSKVYFEKDASIVEVNPLAVTKKGDVVVLDAKIDFDDNATFRHKDVQALRDLGEENPTEIRAAKAALNYIQLDGTIGCLVNGAGLAMATMDIVNHHGGSPANFLDVGGGVTAENAVEAFRIILSDAKVKAIFVNVFGGIASCARIAEALVKAGREVGFKIPVVVRLEGNEVEKAREILNAVKTELPAIRVAAGLTEAAKMVVELAK</sequence>